<sequence>MIYREYGKTRKRVSVIGFGGMRFGEDNDYSAEVVRRANALGINYFDTAPGYCDDRSEAIFGQAFKNMPGQYYVSTKSSINKEKTADQVRWRIENSLKIMDIEKINFFHMWCVMDLDQYHHIMAPGGPYEGALKAKEEGLIEHLVFSTHCKGEDIRKIIEDNVFEGVLLGYNLVNHPYRQEGVEAAFEHNLGVVTMNPQGGGLIPQHRDYFDFIRERQDETVSQAALRFNAAQKGITVVLAGMKTIEEVEENVKVADYPLIVSDEKLKEIKSRITDSMNLLCTTCGYCSKCPQKIKIPSYMEAYNLSLLKDENETKKRINWFKDQGVLKEGVSTATDCIACGLCETLCTQKLPIIERLKKIALKY</sequence>
<dbReference type="RefSeq" id="WP_216419219.1">
    <property type="nucleotide sequence ID" value="NZ_JAHLQK010000007.1"/>
</dbReference>
<dbReference type="CDD" id="cd19096">
    <property type="entry name" value="AKR_Fe-S_oxidoreductase"/>
    <property type="match status" value="1"/>
</dbReference>
<evidence type="ECO:0000313" key="2">
    <source>
        <dbReference type="EMBL" id="MBU5677998.1"/>
    </source>
</evidence>
<dbReference type="Pfam" id="PF13534">
    <property type="entry name" value="Fer4_17"/>
    <property type="match status" value="1"/>
</dbReference>
<accession>A0ABS6G8S8</accession>
<dbReference type="PANTHER" id="PTHR43312">
    <property type="entry name" value="D-THREO-ALDOSE 1-DEHYDROGENASE"/>
    <property type="match status" value="1"/>
</dbReference>
<gene>
    <name evidence="2" type="ORF">KQI88_16385</name>
</gene>
<organism evidence="2 3">
    <name type="scientific">Alkaliphilus flagellatus</name>
    <dbReference type="NCBI Taxonomy" id="2841507"/>
    <lineage>
        <taxon>Bacteria</taxon>
        <taxon>Bacillati</taxon>
        <taxon>Bacillota</taxon>
        <taxon>Clostridia</taxon>
        <taxon>Peptostreptococcales</taxon>
        <taxon>Natronincolaceae</taxon>
        <taxon>Alkaliphilus</taxon>
    </lineage>
</organism>
<evidence type="ECO:0000259" key="1">
    <source>
        <dbReference type="Pfam" id="PF00248"/>
    </source>
</evidence>
<name>A0ABS6G8S8_9FIRM</name>
<keyword evidence="3" id="KW-1185">Reference proteome</keyword>
<dbReference type="InterPro" id="IPR053135">
    <property type="entry name" value="AKR2_Oxidoreductase"/>
</dbReference>
<dbReference type="InterPro" id="IPR023210">
    <property type="entry name" value="NADP_OxRdtase_dom"/>
</dbReference>
<dbReference type="Proteomes" id="UP000779508">
    <property type="component" value="Unassembled WGS sequence"/>
</dbReference>
<reference evidence="2 3" key="1">
    <citation type="submission" date="2021-06" db="EMBL/GenBank/DDBJ databases">
        <authorList>
            <person name="Sun Q."/>
            <person name="Li D."/>
        </authorList>
    </citation>
    <scope>NUCLEOTIDE SEQUENCE [LARGE SCALE GENOMIC DNA]</scope>
    <source>
        <strain evidence="2 3">MSJ-5</strain>
    </source>
</reference>
<comment type="caution">
    <text evidence="2">The sequence shown here is derived from an EMBL/GenBank/DDBJ whole genome shotgun (WGS) entry which is preliminary data.</text>
</comment>
<protein>
    <submittedName>
        <fullName evidence="2">Aldo/keto reductase</fullName>
    </submittedName>
</protein>
<dbReference type="Pfam" id="PF00248">
    <property type="entry name" value="Aldo_ket_red"/>
    <property type="match status" value="1"/>
</dbReference>
<evidence type="ECO:0000313" key="3">
    <source>
        <dbReference type="Proteomes" id="UP000779508"/>
    </source>
</evidence>
<proteinExistence type="predicted"/>
<dbReference type="PANTHER" id="PTHR43312:SF1">
    <property type="entry name" value="NADP-DEPENDENT OXIDOREDUCTASE DOMAIN-CONTAINING PROTEIN"/>
    <property type="match status" value="1"/>
</dbReference>
<dbReference type="EMBL" id="JAHLQK010000007">
    <property type="protein sequence ID" value="MBU5677998.1"/>
    <property type="molecule type" value="Genomic_DNA"/>
</dbReference>
<feature type="domain" description="NADP-dependent oxidoreductase" evidence="1">
    <location>
        <begin position="16"/>
        <end position="270"/>
    </location>
</feature>